<reference evidence="1" key="1">
    <citation type="journal article" date="2022" name="Plant J.">
        <title>Strategies of tolerance reflected in two North American maple genomes.</title>
        <authorList>
            <person name="McEvoy S.L."/>
            <person name="Sezen U.U."/>
            <person name="Trouern-Trend A."/>
            <person name="McMahon S.M."/>
            <person name="Schaberg P.G."/>
            <person name="Yang J."/>
            <person name="Wegrzyn J.L."/>
            <person name="Swenson N.G."/>
        </authorList>
    </citation>
    <scope>NUCLEOTIDE SEQUENCE</scope>
    <source>
        <strain evidence="1">91603</strain>
    </source>
</reference>
<evidence type="ECO:0000313" key="1">
    <source>
        <dbReference type="EMBL" id="KAI9169808.1"/>
    </source>
</evidence>
<reference evidence="1" key="2">
    <citation type="submission" date="2023-02" db="EMBL/GenBank/DDBJ databases">
        <authorList>
            <person name="Swenson N.G."/>
            <person name="Wegrzyn J.L."/>
            <person name="Mcevoy S.L."/>
        </authorList>
    </citation>
    <scope>NUCLEOTIDE SEQUENCE</scope>
    <source>
        <strain evidence="1">91603</strain>
        <tissue evidence="1">Leaf</tissue>
    </source>
</reference>
<gene>
    <name evidence="1" type="ORF">LWI28_018064</name>
</gene>
<organism evidence="1 2">
    <name type="scientific">Acer negundo</name>
    <name type="common">Box elder</name>
    <dbReference type="NCBI Taxonomy" id="4023"/>
    <lineage>
        <taxon>Eukaryota</taxon>
        <taxon>Viridiplantae</taxon>
        <taxon>Streptophyta</taxon>
        <taxon>Embryophyta</taxon>
        <taxon>Tracheophyta</taxon>
        <taxon>Spermatophyta</taxon>
        <taxon>Magnoliopsida</taxon>
        <taxon>eudicotyledons</taxon>
        <taxon>Gunneridae</taxon>
        <taxon>Pentapetalae</taxon>
        <taxon>rosids</taxon>
        <taxon>malvids</taxon>
        <taxon>Sapindales</taxon>
        <taxon>Sapindaceae</taxon>
        <taxon>Hippocastanoideae</taxon>
        <taxon>Acereae</taxon>
        <taxon>Acer</taxon>
    </lineage>
</organism>
<dbReference type="AlphaFoldDB" id="A0AAD5IN51"/>
<evidence type="ECO:0000313" key="2">
    <source>
        <dbReference type="Proteomes" id="UP001064489"/>
    </source>
</evidence>
<sequence>MGGHFLQIGRGSTGFLRRSASSSDRSLIMGGGLQIHDTQSLASSQKQRSRDKREELYLGLKKFDPLPE</sequence>
<accession>A0AAD5IN51</accession>
<dbReference type="EMBL" id="JAJSOW010000104">
    <property type="protein sequence ID" value="KAI9169808.1"/>
    <property type="molecule type" value="Genomic_DNA"/>
</dbReference>
<keyword evidence="2" id="KW-1185">Reference proteome</keyword>
<name>A0AAD5IN51_ACENE</name>
<proteinExistence type="predicted"/>
<comment type="caution">
    <text evidence="1">The sequence shown here is derived from an EMBL/GenBank/DDBJ whole genome shotgun (WGS) entry which is preliminary data.</text>
</comment>
<protein>
    <submittedName>
        <fullName evidence="1">Uncharacterized protein</fullName>
    </submittedName>
</protein>
<dbReference type="Proteomes" id="UP001064489">
    <property type="component" value="Chromosome 7"/>
</dbReference>